<name>A0ABX8GYP1_9BACT</name>
<proteinExistence type="predicted"/>
<reference evidence="1 2" key="1">
    <citation type="submission" date="2021-05" db="EMBL/GenBank/DDBJ databases">
        <title>Comparative genomic studies on the polysaccharide-degrading batcterial strains of the Flammeovirga genus.</title>
        <authorList>
            <person name="Zewei F."/>
            <person name="Zheng Z."/>
            <person name="Yu L."/>
            <person name="Ruyue G."/>
            <person name="Yanhong M."/>
            <person name="Yuanyuan C."/>
            <person name="Jingyan G."/>
            <person name="Wenjun H."/>
        </authorList>
    </citation>
    <scope>NUCLEOTIDE SEQUENCE [LARGE SCALE GENOMIC DNA]</scope>
    <source>
        <strain evidence="1 2">YS10</strain>
    </source>
</reference>
<evidence type="ECO:0000313" key="2">
    <source>
        <dbReference type="Proteomes" id="UP000682802"/>
    </source>
</evidence>
<protein>
    <submittedName>
        <fullName evidence="1">Uncharacterized protein</fullName>
    </submittedName>
</protein>
<gene>
    <name evidence="1" type="ORF">KM029_05820</name>
</gene>
<dbReference type="RefSeq" id="WP_144072371.1">
    <property type="nucleotide sequence ID" value="NZ_CP076128.1"/>
</dbReference>
<organism evidence="1 2">
    <name type="scientific">Flammeovirga kamogawensis</name>
    <dbReference type="NCBI Taxonomy" id="373891"/>
    <lineage>
        <taxon>Bacteria</taxon>
        <taxon>Pseudomonadati</taxon>
        <taxon>Bacteroidota</taxon>
        <taxon>Cytophagia</taxon>
        <taxon>Cytophagales</taxon>
        <taxon>Flammeovirgaceae</taxon>
        <taxon>Flammeovirga</taxon>
    </lineage>
</organism>
<dbReference type="Proteomes" id="UP000682802">
    <property type="component" value="Chromosome 1"/>
</dbReference>
<accession>A0ABX8GYP1</accession>
<keyword evidence="2" id="KW-1185">Reference proteome</keyword>
<evidence type="ECO:0000313" key="1">
    <source>
        <dbReference type="EMBL" id="QWG08453.1"/>
    </source>
</evidence>
<dbReference type="EMBL" id="CP076128">
    <property type="protein sequence ID" value="QWG08453.1"/>
    <property type="molecule type" value="Genomic_DNA"/>
</dbReference>
<sequence length="288" mass="33333">MTTQSKLTIIKFSPLFGINLNYSEKSTTDNDFIIQPFKGTEIILDRLGVDYQSINNTFRSSFFTDDIERIKYTIQEMDDFSLYFSVSYVDIASYYLGDFPLPAMDERFFVYEAAYSKNKQDIFFQKEFKLSAKKDIFDEIGIASFPKSMKSKNSMFGIVKLSKESVLECIIQLEKSEKPWLLDFRVNERQLHCKYVLLDKAPTMCRIIDAEGNVHFHASSTTEDDGSIAFLSKEKMVATPLSFKGKSFRLEVKEKKGWKAIKTGLPSPSTKNLRFEKNTNTPYWLVYI</sequence>